<feature type="compositionally biased region" description="Basic and acidic residues" evidence="2">
    <location>
        <begin position="427"/>
        <end position="437"/>
    </location>
</feature>
<organism evidence="4 5">
    <name type="scientific">Sphagnurus paluster</name>
    <dbReference type="NCBI Taxonomy" id="117069"/>
    <lineage>
        <taxon>Eukaryota</taxon>
        <taxon>Fungi</taxon>
        <taxon>Dikarya</taxon>
        <taxon>Basidiomycota</taxon>
        <taxon>Agaricomycotina</taxon>
        <taxon>Agaricomycetes</taxon>
        <taxon>Agaricomycetidae</taxon>
        <taxon>Agaricales</taxon>
        <taxon>Tricholomatineae</taxon>
        <taxon>Lyophyllaceae</taxon>
        <taxon>Sphagnurus</taxon>
    </lineage>
</organism>
<feature type="compositionally biased region" description="Basic and acidic residues" evidence="2">
    <location>
        <begin position="465"/>
        <end position="476"/>
    </location>
</feature>
<evidence type="ECO:0000259" key="3">
    <source>
        <dbReference type="PROSITE" id="PS50181"/>
    </source>
</evidence>
<gene>
    <name evidence="4" type="ORF">H0H81_007306</name>
</gene>
<protein>
    <recommendedName>
        <fullName evidence="3">F-box domain-containing protein</fullName>
    </recommendedName>
</protein>
<feature type="compositionally biased region" description="Pro residues" evidence="2">
    <location>
        <begin position="514"/>
        <end position="530"/>
    </location>
</feature>
<feature type="compositionally biased region" description="Polar residues" evidence="2">
    <location>
        <begin position="438"/>
        <end position="453"/>
    </location>
</feature>
<dbReference type="OrthoDB" id="3021907at2759"/>
<name>A0A9P7FT94_9AGAR</name>
<evidence type="ECO:0000256" key="2">
    <source>
        <dbReference type="SAM" id="MobiDB-lite"/>
    </source>
</evidence>
<dbReference type="EMBL" id="JABCKI010005908">
    <property type="protein sequence ID" value="KAG5636649.1"/>
    <property type="molecule type" value="Genomic_DNA"/>
</dbReference>
<keyword evidence="5" id="KW-1185">Reference proteome</keyword>
<sequence>MVSIRDLPNELHREIFCEMAERDLLALATVSSDFQHHAEAVLYAVVNLTRTSCHWDRVISWCRIVSSNPRKAKSVHALRFPSSFKDLPPSLDNSLDEIEEIFRAAFTSISNLRHLFFSAIDTRFSPTVKLSTLSGRCFRLSSLSDETTTLLGAHMEQFLSAQPDIVFWSPTQHFLDSCSSTLPKMALPRLRTLFIPDPTKISLTEGRPVEYLQKCTWPGPQLKTLMLSTSMEVLLDPPPTETDSEDPLQRPMEWIETLAGPKLNRRQCLRVAGAFMHKINLDLSMSTSNRENDSISLLFSHLESVRAERDRCSEELAVQKRKFLDQIACLEATNQTLEFKVRDLERTIMAMQAMQKPTRAVPFTLSDNSFPSVLRNGSQQNQATDRSNAVDELSEARPPIHQPSNLVEKDCSLDDLAHPPRTKRKRVEAPRVEESKKSTPNRLESDQIQNSSGGEPIMEPPAKQRRIESEVSEKAKQKVPQKDPISNPSIVHSIEVDVSHDSPMPKQQERGKPDVPPSALDPPQCPPPTGPFIEASQNDVGELLGSSMLFPRALWNPSLPSRPIGGVSTRTPSLSNEPTQGVDQQKPRKKKLGVSLGPDAQPLAESARPSVIDLKKVIKHREPKLPVFPGPDTPTAATIVEAAVSSIRSNTIWPGNHHKMINHTDEETRMRPQRATVQMFDWDHGHSKHDCGLTMDMVSVGDELCKKFGAGLEMWAQIRESLILPPILAHLHMLPIIWQPK</sequence>
<dbReference type="InterPro" id="IPR001810">
    <property type="entry name" value="F-box_dom"/>
</dbReference>
<dbReference type="PROSITE" id="PS50181">
    <property type="entry name" value="FBOX"/>
    <property type="match status" value="1"/>
</dbReference>
<proteinExistence type="predicted"/>
<dbReference type="AlphaFoldDB" id="A0A9P7FT94"/>
<evidence type="ECO:0000313" key="4">
    <source>
        <dbReference type="EMBL" id="KAG5636649.1"/>
    </source>
</evidence>
<feature type="domain" description="F-box" evidence="3">
    <location>
        <begin position="1"/>
        <end position="58"/>
    </location>
</feature>
<feature type="region of interest" description="Disordered" evidence="2">
    <location>
        <begin position="560"/>
        <end position="605"/>
    </location>
</feature>
<feature type="compositionally biased region" description="Basic and acidic residues" evidence="2">
    <location>
        <begin position="407"/>
        <end position="418"/>
    </location>
</feature>
<keyword evidence="1" id="KW-0175">Coiled coil</keyword>
<feature type="region of interest" description="Disordered" evidence="2">
    <location>
        <begin position="371"/>
        <end position="536"/>
    </location>
</feature>
<feature type="coiled-coil region" evidence="1">
    <location>
        <begin position="302"/>
        <end position="347"/>
    </location>
</feature>
<reference evidence="4" key="2">
    <citation type="submission" date="2021-10" db="EMBL/GenBank/DDBJ databases">
        <title>Phylogenomics reveals ancestral predisposition of the termite-cultivated fungus Termitomyces towards a domesticated lifestyle.</title>
        <authorList>
            <person name="Auxier B."/>
            <person name="Grum-Grzhimaylo A."/>
            <person name="Cardenas M.E."/>
            <person name="Lodge J.D."/>
            <person name="Laessoe T."/>
            <person name="Pedersen O."/>
            <person name="Smith M.E."/>
            <person name="Kuyper T.W."/>
            <person name="Franco-Molano E.A."/>
            <person name="Baroni T.J."/>
            <person name="Aanen D.K."/>
        </authorList>
    </citation>
    <scope>NUCLEOTIDE SEQUENCE</scope>
    <source>
        <strain evidence="4">D49</strain>
    </source>
</reference>
<comment type="caution">
    <text evidence="4">The sequence shown here is derived from an EMBL/GenBank/DDBJ whole genome shotgun (WGS) entry which is preliminary data.</text>
</comment>
<feature type="compositionally biased region" description="Polar residues" evidence="2">
    <location>
        <begin position="371"/>
        <end position="387"/>
    </location>
</feature>
<reference evidence="4" key="1">
    <citation type="submission" date="2021-02" db="EMBL/GenBank/DDBJ databases">
        <authorList>
            <person name="Nieuwenhuis M."/>
            <person name="Van De Peppel L.J.J."/>
        </authorList>
    </citation>
    <scope>NUCLEOTIDE SEQUENCE</scope>
    <source>
        <strain evidence="4">D49</strain>
    </source>
</reference>
<accession>A0A9P7FT94</accession>
<evidence type="ECO:0000256" key="1">
    <source>
        <dbReference type="SAM" id="Coils"/>
    </source>
</evidence>
<evidence type="ECO:0000313" key="5">
    <source>
        <dbReference type="Proteomes" id="UP000717328"/>
    </source>
</evidence>
<feature type="compositionally biased region" description="Polar residues" evidence="2">
    <location>
        <begin position="568"/>
        <end position="583"/>
    </location>
</feature>
<dbReference type="Proteomes" id="UP000717328">
    <property type="component" value="Unassembled WGS sequence"/>
</dbReference>